<feature type="region of interest" description="Disordered" evidence="1">
    <location>
        <begin position="57"/>
        <end position="81"/>
    </location>
</feature>
<organism evidence="2 3">
    <name type="scientific">Arabis alpina</name>
    <name type="common">Alpine rock-cress</name>
    <dbReference type="NCBI Taxonomy" id="50452"/>
    <lineage>
        <taxon>Eukaryota</taxon>
        <taxon>Viridiplantae</taxon>
        <taxon>Streptophyta</taxon>
        <taxon>Embryophyta</taxon>
        <taxon>Tracheophyta</taxon>
        <taxon>Spermatophyta</taxon>
        <taxon>Magnoliopsida</taxon>
        <taxon>eudicotyledons</taxon>
        <taxon>Gunneridae</taxon>
        <taxon>Pentapetalae</taxon>
        <taxon>rosids</taxon>
        <taxon>malvids</taxon>
        <taxon>Brassicales</taxon>
        <taxon>Brassicaceae</taxon>
        <taxon>Arabideae</taxon>
        <taxon>Arabis</taxon>
    </lineage>
</organism>
<sequence>MNTQTTTKKIQFIADDQFYADLNEVLNREHAADGPSAVEVRVTPTRTESITRIENVLDEAEKEKEREKRSSAKQQTLRACL</sequence>
<accession>A0A087GMV3</accession>
<dbReference type="eggNOG" id="KOG3181">
    <property type="taxonomic scope" value="Eukaryota"/>
</dbReference>
<evidence type="ECO:0000256" key="1">
    <source>
        <dbReference type="SAM" id="MobiDB-lite"/>
    </source>
</evidence>
<dbReference type="OMA" id="SSHCGTQ"/>
<keyword evidence="3" id="KW-1185">Reference proteome</keyword>
<dbReference type="EMBL" id="CM002874">
    <property type="protein sequence ID" value="KFK31205.1"/>
    <property type="molecule type" value="Genomic_DNA"/>
</dbReference>
<dbReference type="Proteomes" id="UP000029120">
    <property type="component" value="Chromosome 6"/>
</dbReference>
<evidence type="ECO:0000313" key="2">
    <source>
        <dbReference type="EMBL" id="KFK31205.1"/>
    </source>
</evidence>
<gene>
    <name evidence="2" type="ordered locus">AALP_Aa6g081900</name>
</gene>
<name>A0A087GMV3_ARAAL</name>
<dbReference type="Gene3D" id="3.30.300.20">
    <property type="match status" value="1"/>
</dbReference>
<dbReference type="AlphaFoldDB" id="A0A087GMV3"/>
<feature type="compositionally biased region" description="Basic and acidic residues" evidence="1">
    <location>
        <begin position="59"/>
        <end position="70"/>
    </location>
</feature>
<evidence type="ECO:0000313" key="3">
    <source>
        <dbReference type="Proteomes" id="UP000029120"/>
    </source>
</evidence>
<protein>
    <submittedName>
        <fullName evidence="2">Uncharacterized protein</fullName>
    </submittedName>
</protein>
<dbReference type="Gramene" id="KFK31205">
    <property type="protein sequence ID" value="KFK31205"/>
    <property type="gene ID" value="AALP_AA6G081900"/>
</dbReference>
<proteinExistence type="predicted"/>
<dbReference type="InterPro" id="IPR015946">
    <property type="entry name" value="KH_dom-like_a/b"/>
</dbReference>
<reference evidence="3" key="1">
    <citation type="journal article" date="2015" name="Nat. Plants">
        <title>Genome expansion of Arabis alpina linked with retrotransposition and reduced symmetric DNA methylation.</title>
        <authorList>
            <person name="Willing E.M."/>
            <person name="Rawat V."/>
            <person name="Mandakova T."/>
            <person name="Maumus F."/>
            <person name="James G.V."/>
            <person name="Nordstroem K.J."/>
            <person name="Becker C."/>
            <person name="Warthmann N."/>
            <person name="Chica C."/>
            <person name="Szarzynska B."/>
            <person name="Zytnicki M."/>
            <person name="Albani M.C."/>
            <person name="Kiefer C."/>
            <person name="Bergonzi S."/>
            <person name="Castaings L."/>
            <person name="Mateos J.L."/>
            <person name="Berns M.C."/>
            <person name="Bujdoso N."/>
            <person name="Piofczyk T."/>
            <person name="de Lorenzo L."/>
            <person name="Barrero-Sicilia C."/>
            <person name="Mateos I."/>
            <person name="Piednoel M."/>
            <person name="Hagmann J."/>
            <person name="Chen-Min-Tao R."/>
            <person name="Iglesias-Fernandez R."/>
            <person name="Schuster S.C."/>
            <person name="Alonso-Blanco C."/>
            <person name="Roudier F."/>
            <person name="Carbonero P."/>
            <person name="Paz-Ares J."/>
            <person name="Davis S.J."/>
            <person name="Pecinka A."/>
            <person name="Quesneville H."/>
            <person name="Colot V."/>
            <person name="Lysak M.A."/>
            <person name="Weigel D."/>
            <person name="Coupland G."/>
            <person name="Schneeberger K."/>
        </authorList>
    </citation>
    <scope>NUCLEOTIDE SEQUENCE [LARGE SCALE GENOMIC DNA]</scope>
    <source>
        <strain evidence="3">cv. Pajares</strain>
    </source>
</reference>